<comment type="caution">
    <text evidence="1">The sequence shown here is derived from an EMBL/GenBank/DDBJ whole genome shotgun (WGS) entry which is preliminary data.</text>
</comment>
<evidence type="ECO:0000313" key="1">
    <source>
        <dbReference type="EMBL" id="PWA07693.1"/>
    </source>
</evidence>
<dbReference type="Proteomes" id="UP000245998">
    <property type="component" value="Unassembled WGS sequence"/>
</dbReference>
<evidence type="ECO:0000313" key="2">
    <source>
        <dbReference type="Proteomes" id="UP000245998"/>
    </source>
</evidence>
<proteinExistence type="predicted"/>
<sequence length="71" mass="7839">MVMLASMSPKAIAEVWEATGDILNKHNIPHTRKTLGALLEEEHLHSLLQKLNAAVGSSTCNPYRMRLTNAN</sequence>
<name>A0A2U1JS50_9BACI</name>
<gene>
    <name evidence="1" type="ORF">DCC39_16285</name>
</gene>
<accession>A0A2U1JS50</accession>
<protein>
    <submittedName>
        <fullName evidence="1">Uncharacterized protein</fullName>
    </submittedName>
</protein>
<organism evidence="1 2">
    <name type="scientific">Pueribacillus theae</name>
    <dbReference type="NCBI Taxonomy" id="2171751"/>
    <lineage>
        <taxon>Bacteria</taxon>
        <taxon>Bacillati</taxon>
        <taxon>Bacillota</taxon>
        <taxon>Bacilli</taxon>
        <taxon>Bacillales</taxon>
        <taxon>Bacillaceae</taxon>
        <taxon>Pueribacillus</taxon>
    </lineage>
</organism>
<dbReference type="EMBL" id="QCZG01000048">
    <property type="protein sequence ID" value="PWA07693.1"/>
    <property type="molecule type" value="Genomic_DNA"/>
</dbReference>
<dbReference type="AlphaFoldDB" id="A0A2U1JS50"/>
<keyword evidence="2" id="KW-1185">Reference proteome</keyword>
<dbReference type="OrthoDB" id="2897031at2"/>
<reference evidence="1 2" key="1">
    <citation type="submission" date="2018-04" db="EMBL/GenBank/DDBJ databases">
        <title>Camelliibacillus theae gen. nov., sp. nov., isolated from Pu'er tea.</title>
        <authorList>
            <person name="Niu L."/>
        </authorList>
    </citation>
    <scope>NUCLEOTIDE SEQUENCE [LARGE SCALE GENOMIC DNA]</scope>
    <source>
        <strain evidence="1 2">T8</strain>
    </source>
</reference>